<name>A0A645J138_9ZZZZ</name>
<accession>A0A645J138</accession>
<reference evidence="1" key="1">
    <citation type="submission" date="2019-08" db="EMBL/GenBank/DDBJ databases">
        <authorList>
            <person name="Kucharzyk K."/>
            <person name="Murdoch R.W."/>
            <person name="Higgins S."/>
            <person name="Loffler F."/>
        </authorList>
    </citation>
    <scope>NUCLEOTIDE SEQUENCE</scope>
</reference>
<sequence length="75" mass="7854">MEFFERGFVHAGLAQVGDLLHLRGGPVHVGDTVPTLVLLQAAVAAVARRALRGQFAQLLGGADQQRRGHNAGASV</sequence>
<dbReference type="AlphaFoldDB" id="A0A645J138"/>
<organism evidence="1">
    <name type="scientific">bioreactor metagenome</name>
    <dbReference type="NCBI Taxonomy" id="1076179"/>
    <lineage>
        <taxon>unclassified sequences</taxon>
        <taxon>metagenomes</taxon>
        <taxon>ecological metagenomes</taxon>
    </lineage>
</organism>
<evidence type="ECO:0000313" key="1">
    <source>
        <dbReference type="EMBL" id="MPN54214.1"/>
    </source>
</evidence>
<proteinExistence type="predicted"/>
<comment type="caution">
    <text evidence="1">The sequence shown here is derived from an EMBL/GenBank/DDBJ whole genome shotgun (WGS) entry which is preliminary data.</text>
</comment>
<dbReference type="EMBL" id="VSSQ01122236">
    <property type="protein sequence ID" value="MPN54214.1"/>
    <property type="molecule type" value="Genomic_DNA"/>
</dbReference>
<protein>
    <submittedName>
        <fullName evidence="1">Uncharacterized protein</fullName>
    </submittedName>
</protein>
<gene>
    <name evidence="1" type="ORF">SDC9_201884</name>
</gene>